<dbReference type="InterPro" id="IPR011050">
    <property type="entry name" value="Pectin_lyase_fold/virulence"/>
</dbReference>
<evidence type="ECO:0000313" key="3">
    <source>
        <dbReference type="EMBL" id="SNQ60961.1"/>
    </source>
</evidence>
<evidence type="ECO:0000259" key="2">
    <source>
        <dbReference type="Pfam" id="PF13229"/>
    </source>
</evidence>
<dbReference type="Proteomes" id="UP000218615">
    <property type="component" value="Unassembled WGS sequence"/>
</dbReference>
<reference evidence="4" key="1">
    <citation type="submission" date="2017-06" db="EMBL/GenBank/DDBJ databases">
        <authorList>
            <person name="Cremers G."/>
        </authorList>
    </citation>
    <scope>NUCLEOTIDE SEQUENCE [LARGE SCALE GENOMIC DNA]</scope>
</reference>
<gene>
    <name evidence="3" type="ORF">MNV_2120001</name>
</gene>
<feature type="domain" description="Right handed beta helix" evidence="2">
    <location>
        <begin position="8"/>
        <end position="122"/>
    </location>
</feature>
<name>A0A284VNW0_9EURY</name>
<dbReference type="InterPro" id="IPR006626">
    <property type="entry name" value="PbH1"/>
</dbReference>
<feature type="region of interest" description="Disordered" evidence="1">
    <location>
        <begin position="337"/>
        <end position="359"/>
    </location>
</feature>
<evidence type="ECO:0000313" key="4">
    <source>
        <dbReference type="Proteomes" id="UP000218615"/>
    </source>
</evidence>
<dbReference type="SMART" id="SM00710">
    <property type="entry name" value="PbH1"/>
    <property type="match status" value="10"/>
</dbReference>
<proteinExistence type="predicted"/>
<keyword evidence="4" id="KW-1185">Reference proteome</keyword>
<dbReference type="InterPro" id="IPR059226">
    <property type="entry name" value="Choice_anch_Q_dom"/>
</dbReference>
<evidence type="ECO:0000256" key="1">
    <source>
        <dbReference type="SAM" id="MobiDB-lite"/>
    </source>
</evidence>
<dbReference type="Pfam" id="PF13229">
    <property type="entry name" value="Beta_helix"/>
    <property type="match status" value="1"/>
</dbReference>
<sequence>MDGTYKEKVTIKKSGSSGNYITFAAYPGKTVTLDGTGISLNYDGLIRMDGVSYIKISGFKIVHSTSMGIMISGGASNIIAQNNYFNDIARSALYAQDSSYITYDGNEVTNSQTAGFNGGQQNENVNIIRTNNFEIKNNRIYNNANFESIDVKEGSSYGSIHHNDISGAYSAGIYIDSQGRNAQNIDIYQNKVHDSQTSGARGIAIGVENSGSAKNMRVFNNIVWNMGATGIAAGTSYSAGVIDNIAVTNNIVYNNGLVDSWGGGIRSEYSGATNIRIRNNIASQNRNMQIENYAGGNTVITNNLVDGGGGTMGSSYVTGSPLFVNPSGGDFHIKSGSPAIDKGTSTDAPGIDYDGNSRPKGAGYDIGSFEY</sequence>
<protein>
    <recommendedName>
        <fullName evidence="2">Right handed beta helix domain-containing protein</fullName>
    </recommendedName>
</protein>
<dbReference type="NCBIfam" id="NF041518">
    <property type="entry name" value="choice_anch_Q"/>
    <property type="match status" value="1"/>
</dbReference>
<organism evidence="3 4">
    <name type="scientific">Candidatus Methanoperedens nitratireducens</name>
    <dbReference type="NCBI Taxonomy" id="1392998"/>
    <lineage>
        <taxon>Archaea</taxon>
        <taxon>Methanobacteriati</taxon>
        <taxon>Methanobacteriota</taxon>
        <taxon>Stenosarchaea group</taxon>
        <taxon>Methanomicrobia</taxon>
        <taxon>Methanosarcinales</taxon>
        <taxon>ANME-2 cluster</taxon>
        <taxon>Candidatus Methanoperedentaceae</taxon>
        <taxon>Candidatus Methanoperedens</taxon>
    </lineage>
</organism>
<dbReference type="SUPFAM" id="SSF51126">
    <property type="entry name" value="Pectin lyase-like"/>
    <property type="match status" value="1"/>
</dbReference>
<accession>A0A284VNW0</accession>
<dbReference type="InterPro" id="IPR039448">
    <property type="entry name" value="Beta_helix"/>
</dbReference>
<dbReference type="AlphaFoldDB" id="A0A284VNW0"/>
<dbReference type="EMBL" id="FZMP01000127">
    <property type="protein sequence ID" value="SNQ60961.1"/>
    <property type="molecule type" value="Genomic_DNA"/>
</dbReference>
<dbReference type="InterPro" id="IPR012334">
    <property type="entry name" value="Pectin_lyas_fold"/>
</dbReference>
<dbReference type="Gene3D" id="2.160.20.10">
    <property type="entry name" value="Single-stranded right-handed beta-helix, Pectin lyase-like"/>
    <property type="match status" value="1"/>
</dbReference>